<organism evidence="13">
    <name type="scientific">hydrothermal vent metagenome</name>
    <dbReference type="NCBI Taxonomy" id="652676"/>
    <lineage>
        <taxon>unclassified sequences</taxon>
        <taxon>metagenomes</taxon>
        <taxon>ecological metagenomes</taxon>
    </lineage>
</organism>
<evidence type="ECO:0000256" key="3">
    <source>
        <dbReference type="ARBA" id="ARBA00013166"/>
    </source>
</evidence>
<evidence type="ECO:0000256" key="9">
    <source>
        <dbReference type="ARBA" id="ARBA00022917"/>
    </source>
</evidence>
<dbReference type="GO" id="GO:0006430">
    <property type="term" value="P:lysyl-tRNA aminoacylation"/>
    <property type="evidence" value="ECO:0007669"/>
    <property type="project" value="InterPro"/>
</dbReference>
<protein>
    <recommendedName>
        <fullName evidence="4">Lysine--tRNA ligase</fullName>
        <ecNumber evidence="3">6.1.1.6</ecNumber>
    </recommendedName>
    <alternativeName>
        <fullName evidence="11">Lysyl-tRNA synthetase</fullName>
    </alternativeName>
</protein>
<gene>
    <name evidence="13" type="ORF">MNBD_ALPHA03-857</name>
</gene>
<dbReference type="GO" id="GO:0000049">
    <property type="term" value="F:tRNA binding"/>
    <property type="evidence" value="ECO:0007669"/>
    <property type="project" value="InterPro"/>
</dbReference>
<evidence type="ECO:0000256" key="5">
    <source>
        <dbReference type="ARBA" id="ARBA00022490"/>
    </source>
</evidence>
<sequence length="526" mass="59766">MSSSEIIQQALNSNAWPFQEARNILKRLEKFGNDKGYVLFETGYGPSGLPHIGTFGEVARTTMVRQAFQRLSDIPTKLIAFSDDLDGFRKVPSNLPNQEMLKKHLGLPLTKVPDPFGTHESFAHHNNARLREFLDDFGFDYEFKSATQCYQSGEMDQTLLKMLGAFDKIMKVMLPTLGAERQATYSPILPICPRTGIVLQVPIVERNLEAGTVIYLDEETAKHVEVPVTGGHCKMQWKADWALRWVALGVDYEMSGKDLMESVKLSSAITRIMGAQPPEVYSYELFLDENGEKISKSKGNGLTMEDWLKYGTPESLSLYMFQSPRKAKKLYFDIIPKTVDEYISHLANFSKQDEKAKLTNPVWHVHNGHPPVQKIPVTFALLLNLVSASNAEDKETLWGYISNYAAGTNPDDHPLLDQLVGYALVYYENFVKPHKKFRSPTQPERAALEMLIEELEKREDHLPASDYQNVVFVVGNQQNYENLRDWFGALYEILLGQKQGPRMGSFIALYGKQKTIELIRQTLQQK</sequence>
<dbReference type="EC" id="6.1.1.6" evidence="3"/>
<dbReference type="GO" id="GO:0005737">
    <property type="term" value="C:cytoplasm"/>
    <property type="evidence" value="ECO:0007669"/>
    <property type="project" value="UniProtKB-SubCell"/>
</dbReference>
<comment type="catalytic activity">
    <reaction evidence="12">
        <text>tRNA(Lys) + L-lysine + ATP = L-lysyl-tRNA(Lys) + AMP + diphosphate</text>
        <dbReference type="Rhea" id="RHEA:20792"/>
        <dbReference type="Rhea" id="RHEA-COMP:9696"/>
        <dbReference type="Rhea" id="RHEA-COMP:9697"/>
        <dbReference type="ChEBI" id="CHEBI:30616"/>
        <dbReference type="ChEBI" id="CHEBI:32551"/>
        <dbReference type="ChEBI" id="CHEBI:33019"/>
        <dbReference type="ChEBI" id="CHEBI:78442"/>
        <dbReference type="ChEBI" id="CHEBI:78529"/>
        <dbReference type="ChEBI" id="CHEBI:456215"/>
        <dbReference type="EC" id="6.1.1.6"/>
    </reaction>
</comment>
<proteinExistence type="inferred from homology"/>
<evidence type="ECO:0000256" key="10">
    <source>
        <dbReference type="ARBA" id="ARBA00023146"/>
    </source>
</evidence>
<dbReference type="InterPro" id="IPR008925">
    <property type="entry name" value="aa_tRNA-synth_I_cd-bd_sf"/>
</dbReference>
<dbReference type="SUPFAM" id="SSF48163">
    <property type="entry name" value="An anticodon-binding domain of class I aminoacyl-tRNA synthetases"/>
    <property type="match status" value="1"/>
</dbReference>
<dbReference type="GO" id="GO:0004824">
    <property type="term" value="F:lysine-tRNA ligase activity"/>
    <property type="evidence" value="ECO:0007669"/>
    <property type="project" value="UniProtKB-EC"/>
</dbReference>
<dbReference type="InterPro" id="IPR014729">
    <property type="entry name" value="Rossmann-like_a/b/a_fold"/>
</dbReference>
<dbReference type="Gene3D" id="3.40.50.620">
    <property type="entry name" value="HUPs"/>
    <property type="match status" value="2"/>
</dbReference>
<dbReference type="PROSITE" id="PS00178">
    <property type="entry name" value="AA_TRNA_LIGASE_I"/>
    <property type="match status" value="1"/>
</dbReference>
<comment type="similarity">
    <text evidence="2">Belongs to the class-I aminoacyl-tRNA synthetase family.</text>
</comment>
<keyword evidence="7" id="KW-0547">Nucleotide-binding</keyword>
<dbReference type="Pfam" id="PF01921">
    <property type="entry name" value="tRNA-synt_1f"/>
    <property type="match status" value="1"/>
</dbReference>
<comment type="subcellular location">
    <subcellularLocation>
        <location evidence="1">Cytoplasm</location>
    </subcellularLocation>
</comment>
<evidence type="ECO:0000256" key="7">
    <source>
        <dbReference type="ARBA" id="ARBA00022741"/>
    </source>
</evidence>
<evidence type="ECO:0000256" key="6">
    <source>
        <dbReference type="ARBA" id="ARBA00022598"/>
    </source>
</evidence>
<dbReference type="SUPFAM" id="SSF52374">
    <property type="entry name" value="Nucleotidylyl transferase"/>
    <property type="match status" value="1"/>
</dbReference>
<dbReference type="GO" id="GO:0005524">
    <property type="term" value="F:ATP binding"/>
    <property type="evidence" value="ECO:0007669"/>
    <property type="project" value="UniProtKB-KW"/>
</dbReference>
<reference evidence="13" key="1">
    <citation type="submission" date="2018-06" db="EMBL/GenBank/DDBJ databases">
        <authorList>
            <person name="Zhirakovskaya E."/>
        </authorList>
    </citation>
    <scope>NUCLEOTIDE SEQUENCE</scope>
</reference>
<dbReference type="InterPro" id="IPR001412">
    <property type="entry name" value="aa-tRNA-synth_I_CS"/>
</dbReference>
<evidence type="ECO:0000256" key="8">
    <source>
        <dbReference type="ARBA" id="ARBA00022840"/>
    </source>
</evidence>
<dbReference type="PANTHER" id="PTHR37940">
    <property type="entry name" value="LYSINE--TRNA LIGASE"/>
    <property type="match status" value="1"/>
</dbReference>
<evidence type="ECO:0000256" key="11">
    <source>
        <dbReference type="ARBA" id="ARBA00030563"/>
    </source>
</evidence>
<dbReference type="InterPro" id="IPR020751">
    <property type="entry name" value="aa-tRNA-synth_I_codon-bd_sub2"/>
</dbReference>
<evidence type="ECO:0000313" key="13">
    <source>
        <dbReference type="EMBL" id="VAX03204.1"/>
    </source>
</evidence>
<evidence type="ECO:0000256" key="4">
    <source>
        <dbReference type="ARBA" id="ARBA00015745"/>
    </source>
</evidence>
<dbReference type="EMBL" id="UOFW01000040">
    <property type="protein sequence ID" value="VAX03204.1"/>
    <property type="molecule type" value="Genomic_DNA"/>
</dbReference>
<keyword evidence="8" id="KW-0067">ATP-binding</keyword>
<keyword evidence="9" id="KW-0648">Protein biosynthesis</keyword>
<evidence type="ECO:0000256" key="2">
    <source>
        <dbReference type="ARBA" id="ARBA00005594"/>
    </source>
</evidence>
<dbReference type="NCBIfam" id="TIGR00467">
    <property type="entry name" value="lysS_arch"/>
    <property type="match status" value="1"/>
</dbReference>
<evidence type="ECO:0000256" key="1">
    <source>
        <dbReference type="ARBA" id="ARBA00004496"/>
    </source>
</evidence>
<dbReference type="NCBIfam" id="NF001968">
    <property type="entry name" value="PRK00750.1-2"/>
    <property type="match status" value="1"/>
</dbReference>
<accession>A0A3B1ATS8</accession>
<dbReference type="HAMAP" id="MF_00177">
    <property type="entry name" value="Lys_tRNA_synth_class1"/>
    <property type="match status" value="1"/>
</dbReference>
<dbReference type="InterPro" id="IPR002904">
    <property type="entry name" value="Lys-tRNA-ligase"/>
</dbReference>
<keyword evidence="6 13" id="KW-0436">Ligase</keyword>
<dbReference type="Gene3D" id="1.10.10.350">
    <property type="match status" value="1"/>
</dbReference>
<name>A0A3B1ATS8_9ZZZZ</name>
<keyword evidence="10 13" id="KW-0030">Aminoacyl-tRNA synthetase</keyword>
<dbReference type="PANTHER" id="PTHR37940:SF1">
    <property type="entry name" value="LYSINE--TRNA LIGASE"/>
    <property type="match status" value="1"/>
</dbReference>
<dbReference type="AlphaFoldDB" id="A0A3B1ATS8"/>
<evidence type="ECO:0000256" key="12">
    <source>
        <dbReference type="ARBA" id="ARBA00048573"/>
    </source>
</evidence>
<keyword evidence="5" id="KW-0963">Cytoplasm</keyword>